<evidence type="ECO:0008006" key="3">
    <source>
        <dbReference type="Google" id="ProtNLM"/>
    </source>
</evidence>
<dbReference type="Proteomes" id="UP000217065">
    <property type="component" value="Unassembled WGS sequence"/>
</dbReference>
<comment type="caution">
    <text evidence="1">The sequence shown here is derived from an EMBL/GenBank/DDBJ whole genome shotgun (WGS) entry which is preliminary data.</text>
</comment>
<name>A0A264W0T9_9BACL</name>
<protein>
    <recommendedName>
        <fullName evidence="3">DUF3006 domain-containing protein</fullName>
    </recommendedName>
</protein>
<dbReference type="AlphaFoldDB" id="A0A264W0T9"/>
<reference evidence="1 2" key="1">
    <citation type="submission" date="2017-07" db="EMBL/GenBank/DDBJ databases">
        <title>Tetzosporium hominis gen.nov. sp.nov.</title>
        <authorList>
            <person name="Tetz G."/>
            <person name="Tetz V."/>
        </authorList>
    </citation>
    <scope>NUCLEOTIDE SEQUENCE [LARGE SCALE GENOMIC DNA]</scope>
    <source>
        <strain evidence="1 2">VT-49</strain>
    </source>
</reference>
<keyword evidence="2" id="KW-1185">Reference proteome</keyword>
<sequence length="62" mass="7281">MSQSKICIVSVVDDFFVILNEKETNERIFIPKDKFTVKAKPGDQLEITRDERLNGYIFKEIM</sequence>
<evidence type="ECO:0000313" key="2">
    <source>
        <dbReference type="Proteomes" id="UP000217065"/>
    </source>
</evidence>
<evidence type="ECO:0000313" key="1">
    <source>
        <dbReference type="EMBL" id="OZS77200.1"/>
    </source>
</evidence>
<accession>A0A264W0T9</accession>
<gene>
    <name evidence="1" type="ORF">CF394_12560</name>
</gene>
<dbReference type="EMBL" id="NOKQ01000276">
    <property type="protein sequence ID" value="OZS77200.1"/>
    <property type="molecule type" value="Genomic_DNA"/>
</dbReference>
<dbReference type="RefSeq" id="WP_094944055.1">
    <property type="nucleotide sequence ID" value="NZ_NOKQ01000276.1"/>
</dbReference>
<organism evidence="1 2">
    <name type="scientific">Tetzosporium hominis</name>
    <dbReference type="NCBI Taxonomy" id="2020506"/>
    <lineage>
        <taxon>Bacteria</taxon>
        <taxon>Bacillati</taxon>
        <taxon>Bacillota</taxon>
        <taxon>Bacilli</taxon>
        <taxon>Bacillales</taxon>
        <taxon>Caryophanaceae</taxon>
        <taxon>Tetzosporium</taxon>
    </lineage>
</organism>
<proteinExistence type="predicted"/>
<dbReference type="OrthoDB" id="2969425at2"/>